<protein>
    <submittedName>
        <fullName evidence="2">CMGC/CDK protein kinase</fullName>
    </submittedName>
</protein>
<dbReference type="PROSITE" id="PS50011">
    <property type="entry name" value="PROTEIN_KINASE_DOM"/>
    <property type="match status" value="1"/>
</dbReference>
<dbReference type="GO" id="GO:0005634">
    <property type="term" value="C:nucleus"/>
    <property type="evidence" value="ECO:0007669"/>
    <property type="project" value="TreeGrafter"/>
</dbReference>
<dbReference type="EMBL" id="LHPM01000015">
    <property type="protein sequence ID" value="OAL64903.1"/>
    <property type="molecule type" value="Genomic_DNA"/>
</dbReference>
<comment type="caution">
    <text evidence="2">The sequence shown here is derived from an EMBL/GenBank/DDBJ whole genome shotgun (WGS) entry which is preliminary data.</text>
</comment>
<dbReference type="PANTHER" id="PTHR44167">
    <property type="entry name" value="OVARIAN-SPECIFIC SERINE/THREONINE-PROTEIN KINASE LOK-RELATED"/>
    <property type="match status" value="1"/>
</dbReference>
<dbReference type="PROSITE" id="PS00108">
    <property type="entry name" value="PROTEIN_KINASE_ST"/>
    <property type="match status" value="1"/>
</dbReference>
<dbReference type="PANTHER" id="PTHR44167:SF24">
    <property type="entry name" value="SERINE_THREONINE-PROTEIN KINASE CHK2"/>
    <property type="match status" value="1"/>
</dbReference>
<sequence>MPTGRFEAVYLLQASTAIKLKTNRQQTRFTSTPASPAARMDKTIPTGTELIGQSGRRYTIERVLQAKENSPLNVYLAKCLHVLKHPSFREANSCLFDRSEKEDFVLKNVPDFEYLQKVYQKVDGCSYLRLPQDSMAERSMFVYRYLTTDFLNLPVKKELPLDITKRVLRDALQGLAALHDNNIMHNDIKANNILVDQKDDGSITDVRLGDLEDAAIVPPGCGISGRQLGNWMWRSPEAHAEGPMTSPTDIFSFAVVCIYAVHRRLIFSVDESELGAGEEILAHVIERQISYFADEDSIQEFLELIRESPWAEVFKITRDGFNKENPRKPFALWKGVDPAFKDLICRMTHFNPGKRIIARGALEHELFKGI</sequence>
<keyword evidence="2" id="KW-0418">Kinase</keyword>
<dbReference type="SUPFAM" id="SSF56112">
    <property type="entry name" value="Protein kinase-like (PK-like)"/>
    <property type="match status" value="1"/>
</dbReference>
<dbReference type="Pfam" id="PF00069">
    <property type="entry name" value="Pkinase"/>
    <property type="match status" value="1"/>
</dbReference>
<evidence type="ECO:0000313" key="2">
    <source>
        <dbReference type="EMBL" id="OAL64903.1"/>
    </source>
</evidence>
<dbReference type="InterPro" id="IPR011009">
    <property type="entry name" value="Kinase-like_dom_sf"/>
</dbReference>
<dbReference type="GO" id="GO:0005524">
    <property type="term" value="F:ATP binding"/>
    <property type="evidence" value="ECO:0007669"/>
    <property type="project" value="InterPro"/>
</dbReference>
<dbReference type="Gene3D" id="1.10.510.10">
    <property type="entry name" value="Transferase(Phosphotransferase) domain 1"/>
    <property type="match status" value="1"/>
</dbReference>
<dbReference type="AlphaFoldDB" id="A0A178EZW5"/>
<dbReference type="GO" id="GO:0004674">
    <property type="term" value="F:protein serine/threonine kinase activity"/>
    <property type="evidence" value="ECO:0007669"/>
    <property type="project" value="TreeGrafter"/>
</dbReference>
<dbReference type="InterPro" id="IPR008271">
    <property type="entry name" value="Ser/Thr_kinase_AS"/>
</dbReference>
<gene>
    <name evidence="2" type="ORF">A7C99_4339</name>
</gene>
<dbReference type="GO" id="GO:0044773">
    <property type="term" value="P:mitotic DNA damage checkpoint signaling"/>
    <property type="evidence" value="ECO:0007669"/>
    <property type="project" value="TreeGrafter"/>
</dbReference>
<accession>A0A178EZW5</accession>
<evidence type="ECO:0000259" key="1">
    <source>
        <dbReference type="PROSITE" id="PS50011"/>
    </source>
</evidence>
<reference evidence="2 3" key="1">
    <citation type="submission" date="2016-05" db="EMBL/GenBank/DDBJ databases">
        <title>Genome sequencing of Trichophyton rubrum CMCC(F)T1i isolated from hair.</title>
        <authorList>
            <person name="Zhan P."/>
            <person name="Tao Y."/>
            <person name="Liu W."/>
        </authorList>
    </citation>
    <scope>NUCLEOTIDE SEQUENCE [LARGE SCALE GENOMIC DNA]</scope>
    <source>
        <strain evidence="3">CMCC(F)T1i</strain>
    </source>
</reference>
<dbReference type="Proteomes" id="UP000243015">
    <property type="component" value="Unassembled WGS sequence"/>
</dbReference>
<keyword evidence="2" id="KW-0808">Transferase</keyword>
<proteinExistence type="predicted"/>
<dbReference type="InterPro" id="IPR000719">
    <property type="entry name" value="Prot_kinase_dom"/>
</dbReference>
<dbReference type="SMART" id="SM00220">
    <property type="entry name" value="S_TKc"/>
    <property type="match status" value="1"/>
</dbReference>
<organism evidence="2 3">
    <name type="scientific">Trichophyton rubrum</name>
    <name type="common">Athlete's foot fungus</name>
    <name type="synonym">Epidermophyton rubrum</name>
    <dbReference type="NCBI Taxonomy" id="5551"/>
    <lineage>
        <taxon>Eukaryota</taxon>
        <taxon>Fungi</taxon>
        <taxon>Dikarya</taxon>
        <taxon>Ascomycota</taxon>
        <taxon>Pezizomycotina</taxon>
        <taxon>Eurotiomycetes</taxon>
        <taxon>Eurotiomycetidae</taxon>
        <taxon>Onygenales</taxon>
        <taxon>Arthrodermataceae</taxon>
        <taxon>Trichophyton</taxon>
    </lineage>
</organism>
<evidence type="ECO:0000313" key="3">
    <source>
        <dbReference type="Proteomes" id="UP000243015"/>
    </source>
</evidence>
<dbReference type="VEuPathDB" id="FungiDB:TERG_05354"/>
<feature type="domain" description="Protein kinase" evidence="1">
    <location>
        <begin position="1"/>
        <end position="367"/>
    </location>
</feature>
<name>A0A178EZW5_TRIRU</name>